<proteinExistence type="predicted"/>
<reference evidence="2" key="1">
    <citation type="submission" date="2009-12" db="EMBL/GenBank/DDBJ databases">
        <title>The Genome Sequence of Anolis carolinensis (Green Anole Lizard).</title>
        <authorList>
            <consortium name="The Genome Sequencing Platform"/>
            <person name="Di Palma F."/>
            <person name="Alfoldi J."/>
            <person name="Heiman D."/>
            <person name="Young S."/>
            <person name="Grabherr M."/>
            <person name="Johnson J."/>
            <person name="Lander E.S."/>
            <person name="Lindblad-Toh K."/>
        </authorList>
    </citation>
    <scope>NUCLEOTIDE SEQUENCE [LARGE SCALE GENOMIC DNA]</scope>
    <source>
        <strain evidence="2">JBL SC #1</strain>
    </source>
</reference>
<name>A0A803SZ46_ANOCA</name>
<feature type="compositionally biased region" description="Polar residues" evidence="1">
    <location>
        <begin position="535"/>
        <end position="549"/>
    </location>
</feature>
<dbReference type="AlphaFoldDB" id="A0A803SZ46"/>
<keyword evidence="3" id="KW-1185">Reference proteome</keyword>
<dbReference type="GeneTree" id="ENSGT00510000048466"/>
<accession>A0A803SZ46</accession>
<evidence type="ECO:0000256" key="1">
    <source>
        <dbReference type="SAM" id="MobiDB-lite"/>
    </source>
</evidence>
<reference evidence="2" key="2">
    <citation type="submission" date="2025-08" db="UniProtKB">
        <authorList>
            <consortium name="Ensembl"/>
        </authorList>
    </citation>
    <scope>IDENTIFICATION</scope>
</reference>
<reference evidence="2" key="3">
    <citation type="submission" date="2025-09" db="UniProtKB">
        <authorList>
            <consortium name="Ensembl"/>
        </authorList>
    </citation>
    <scope>IDENTIFICATION</scope>
</reference>
<dbReference type="Ensembl" id="ENSACAT00000050331.1">
    <property type="protein sequence ID" value="ENSACAP00000028236.1"/>
    <property type="gene ID" value="ENSACAG00000038873.1"/>
</dbReference>
<sequence>MDMRPLSSLLAGQEEASLVSEATKKVMNPLELLAPARSIDHVGLCVSEAVAPLSLPAPVTPFSHVGLCVSEVSEVVSSPSLPEASTSIQHVGLSVSEAVSPSLSAPATPVSHVGLCVLPEEASSASAPPSVPSPAAHAEEEAGSPELGTEVMDVTPLPSLPARQEKSGSASEATKEVINPSEAPAPANSIENIGLCASEVSEAVGISSLPASVSHVDLCVSEVSEAVSSPSLPVASTSIHHVGLSVSQSLSPSLLAPVTPVSHLDLSVLPEETSSASEAIEEVAPPSPATHANYVGLQEMEQPPNALGTVPQEDPVAPALCARDIPSAPGPALTPPPARPLPCPDDPTKPTTSPSAPLCPPFCCTQDEQTVTLLLQVHSVAPQSLQGEGGTNHYSIRFSSQDSASYSILWQFLPENTLAPPKADISVSPNNIVIVLSKSPETRGLWTKLYFGPNTDTLQERWFVTENNVDQILSSLPSASSSVQKEELPLIEVLDISEDKSQIRLKAQGPRAESGEKGNGCKPSTEAENGLVESQRVSGSPATLATTGQVGKGPSHCSALDPCDPGPSAIPQEESHESELSSPVSKRAPSATQSQPSSGRPAQTGEEEERHPNAAENKHGAKDRPPPAVIKETNMQDGSVQYISQHTTHCAVTFQNALLYELD</sequence>
<feature type="region of interest" description="Disordered" evidence="1">
    <location>
        <begin position="505"/>
        <end position="631"/>
    </location>
</feature>
<feature type="compositionally biased region" description="Polar residues" evidence="1">
    <location>
        <begin position="580"/>
        <end position="601"/>
    </location>
</feature>
<feature type="compositionally biased region" description="Basic and acidic residues" evidence="1">
    <location>
        <begin position="608"/>
        <end position="625"/>
    </location>
</feature>
<dbReference type="InParanoid" id="A0A803SZ46"/>
<evidence type="ECO:0000313" key="2">
    <source>
        <dbReference type="Ensembl" id="ENSACAP00000028236.1"/>
    </source>
</evidence>
<feature type="compositionally biased region" description="Low complexity" evidence="1">
    <location>
        <begin position="123"/>
        <end position="136"/>
    </location>
</feature>
<protein>
    <submittedName>
        <fullName evidence="2">Uncharacterized protein</fullName>
    </submittedName>
</protein>
<organism evidence="2 3">
    <name type="scientific">Anolis carolinensis</name>
    <name type="common">Green anole</name>
    <name type="synonym">American chameleon</name>
    <dbReference type="NCBI Taxonomy" id="28377"/>
    <lineage>
        <taxon>Eukaryota</taxon>
        <taxon>Metazoa</taxon>
        <taxon>Chordata</taxon>
        <taxon>Craniata</taxon>
        <taxon>Vertebrata</taxon>
        <taxon>Euteleostomi</taxon>
        <taxon>Lepidosauria</taxon>
        <taxon>Squamata</taxon>
        <taxon>Bifurcata</taxon>
        <taxon>Unidentata</taxon>
        <taxon>Episquamata</taxon>
        <taxon>Toxicofera</taxon>
        <taxon>Iguania</taxon>
        <taxon>Dactyloidae</taxon>
        <taxon>Anolis</taxon>
    </lineage>
</organism>
<feature type="region of interest" description="Disordered" evidence="1">
    <location>
        <begin position="323"/>
        <end position="354"/>
    </location>
</feature>
<dbReference type="Proteomes" id="UP000001646">
    <property type="component" value="Unplaced"/>
</dbReference>
<evidence type="ECO:0000313" key="3">
    <source>
        <dbReference type="Proteomes" id="UP000001646"/>
    </source>
</evidence>
<feature type="compositionally biased region" description="Pro residues" evidence="1">
    <location>
        <begin position="328"/>
        <end position="345"/>
    </location>
</feature>
<feature type="region of interest" description="Disordered" evidence="1">
    <location>
        <begin position="123"/>
        <end position="185"/>
    </location>
</feature>